<gene>
    <name evidence="1" type="ORF">RBB77_23280</name>
</gene>
<proteinExistence type="predicted"/>
<dbReference type="EMBL" id="CP132943">
    <property type="protein sequence ID" value="XCB35654.1"/>
    <property type="molecule type" value="Genomic_DNA"/>
</dbReference>
<keyword evidence="1" id="KW-0614">Plasmid</keyword>
<protein>
    <recommendedName>
        <fullName evidence="2">AbiEi antitoxin C-terminal domain-containing protein</fullName>
    </recommendedName>
</protein>
<dbReference type="AlphaFoldDB" id="A0AAU7ZYH1"/>
<evidence type="ECO:0008006" key="2">
    <source>
        <dbReference type="Google" id="ProtNLM"/>
    </source>
</evidence>
<name>A0AAU7ZYH1_9BACT</name>
<reference evidence="1" key="1">
    <citation type="submission" date="2023-08" db="EMBL/GenBank/DDBJ databases">
        <authorList>
            <person name="Messyasz A."/>
            <person name="Mannisto M.K."/>
            <person name="Kerkhof L.J."/>
            <person name="Haggblom M."/>
        </authorList>
    </citation>
    <scope>NUCLEOTIDE SEQUENCE</scope>
    <source>
        <strain evidence="1">X5P6</strain>
        <plasmid evidence="1">unnamed</plasmid>
    </source>
</reference>
<dbReference type="RefSeq" id="WP_353067735.1">
    <property type="nucleotide sequence ID" value="NZ_CP132943.1"/>
</dbReference>
<accession>A0AAU7ZYH1</accession>
<evidence type="ECO:0000313" key="1">
    <source>
        <dbReference type="EMBL" id="XCB35654.1"/>
    </source>
</evidence>
<dbReference type="KEGG" id="tpsc:RBB77_23280"/>
<organism evidence="1">
    <name type="scientific">Tunturiibacter psychrotolerans</name>
    <dbReference type="NCBI Taxonomy" id="3069686"/>
    <lineage>
        <taxon>Bacteria</taxon>
        <taxon>Pseudomonadati</taxon>
        <taxon>Acidobacteriota</taxon>
        <taxon>Terriglobia</taxon>
        <taxon>Terriglobales</taxon>
        <taxon>Acidobacteriaceae</taxon>
        <taxon>Tunturiibacter</taxon>
    </lineage>
</organism>
<geneLocation type="plasmid" evidence="1">
    <name>unnamed</name>
</geneLocation>
<sequence>MKRNAYLCHGTAVAIHGLNDQIPHRFYLNKEQSPKPRSGGLTQASINRAFASKQRESRLIYRFDQTEVAVLSGKNTGDLEVVEMKYENANLRVTSLERTLIDIAVRPAYAGGPLQVLAAYRGAKDRVSVGTLVATLKKLDYIYPFHQVIGFYMERAGYPESKYKRLQDLGLQFDFYLSYALKDPEFVPGWRLFVPKGLN</sequence>
<reference evidence="1" key="2">
    <citation type="journal article" date="2024" name="Environ. Microbiol.">
        <title>Genome analysis and description of Tunturibacter gen. nov. expands the diversity of Terriglobia in tundra soils.</title>
        <authorList>
            <person name="Messyasz A."/>
            <person name="Mannisto M.K."/>
            <person name="Kerkhof L.J."/>
            <person name="Haggblom M.M."/>
        </authorList>
    </citation>
    <scope>NUCLEOTIDE SEQUENCE</scope>
    <source>
        <strain evidence="1">X5P6</strain>
    </source>
</reference>